<evidence type="ECO:0000256" key="1">
    <source>
        <dbReference type="ARBA" id="ARBA00023125"/>
    </source>
</evidence>
<evidence type="ECO:0000313" key="3">
    <source>
        <dbReference type="EMBL" id="AHI22751.1"/>
    </source>
</evidence>
<dbReference type="InterPro" id="IPR009061">
    <property type="entry name" value="DNA-bd_dom_put_sf"/>
</dbReference>
<dbReference type="EMBL" id="CP004353">
    <property type="protein sequence ID" value="AHI22751.1"/>
    <property type="molecule type" value="Genomic_DNA"/>
</dbReference>
<evidence type="ECO:0000313" key="4">
    <source>
        <dbReference type="Proteomes" id="UP000019222"/>
    </source>
</evidence>
<dbReference type="InterPro" id="IPR000551">
    <property type="entry name" value="MerR-type_HTH_dom"/>
</dbReference>
<gene>
    <name evidence="3" type="ORF">B843_06830</name>
</gene>
<dbReference type="InterPro" id="IPR047057">
    <property type="entry name" value="MerR_fam"/>
</dbReference>
<dbReference type="Proteomes" id="UP000019222">
    <property type="component" value="Chromosome"/>
</dbReference>
<dbReference type="PATRIC" id="fig|1224164.3.peg.1367"/>
<dbReference type="STRING" id="1224164.B843_06830"/>
<evidence type="ECO:0000259" key="2">
    <source>
        <dbReference type="PROSITE" id="PS50937"/>
    </source>
</evidence>
<dbReference type="GO" id="GO:0003700">
    <property type="term" value="F:DNA-binding transcription factor activity"/>
    <property type="evidence" value="ECO:0007669"/>
    <property type="project" value="InterPro"/>
</dbReference>
<dbReference type="eggNOG" id="COG0789">
    <property type="taxonomic scope" value="Bacteria"/>
</dbReference>
<keyword evidence="1" id="KW-0238">DNA-binding</keyword>
<dbReference type="Pfam" id="PF13411">
    <property type="entry name" value="MerR_1"/>
    <property type="match status" value="1"/>
</dbReference>
<dbReference type="HOGENOM" id="CLU_053650_0_0_11"/>
<dbReference type="Gene3D" id="1.10.1660.10">
    <property type="match status" value="1"/>
</dbReference>
<dbReference type="GO" id="GO:0003677">
    <property type="term" value="F:DNA binding"/>
    <property type="evidence" value="ECO:0007669"/>
    <property type="project" value="UniProtKB-KW"/>
</dbReference>
<keyword evidence="4" id="KW-1185">Reference proteome</keyword>
<proteinExistence type="predicted"/>
<feature type="domain" description="HTH merR-type" evidence="2">
    <location>
        <begin position="20"/>
        <end position="77"/>
    </location>
</feature>
<dbReference type="CDD" id="cd00592">
    <property type="entry name" value="HTH_MerR-like"/>
    <property type="match status" value="1"/>
</dbReference>
<sequence>MKTMSIGVVLEKLHVEFPEVTVSKIRFLEAEGLITPQRTSSGYRRFTQADVDRLHFILKTQRDDYLPLKVIREQLDAMDSGAVTPLRRGDAATLVSPEAFKAPVATRLTDSDVAEQSGVDQKLVATLISSGVIVPDSSGFFTNDDVAIVSAAEKLSAFGFDARHLRQLRNTASRQADLIERAAIPTARSGKNGRELADEMTQEMMALVVSMHANMVKSVLRQGRN</sequence>
<name>W5Y0G5_9CORY</name>
<dbReference type="PROSITE" id="PS50937">
    <property type="entry name" value="HTH_MERR_2"/>
    <property type="match status" value="1"/>
</dbReference>
<dbReference type="PANTHER" id="PTHR30204">
    <property type="entry name" value="REDOX-CYCLING DRUG-SENSING TRANSCRIPTIONAL ACTIVATOR SOXR"/>
    <property type="match status" value="1"/>
</dbReference>
<organism evidence="3 4">
    <name type="scientific">Corynebacterium vitaeruminis DSM 20294</name>
    <dbReference type="NCBI Taxonomy" id="1224164"/>
    <lineage>
        <taxon>Bacteria</taxon>
        <taxon>Bacillati</taxon>
        <taxon>Actinomycetota</taxon>
        <taxon>Actinomycetes</taxon>
        <taxon>Mycobacteriales</taxon>
        <taxon>Corynebacteriaceae</taxon>
        <taxon>Corynebacterium</taxon>
    </lineage>
</organism>
<dbReference type="SMART" id="SM00422">
    <property type="entry name" value="HTH_MERR"/>
    <property type="match status" value="1"/>
</dbReference>
<dbReference type="PANTHER" id="PTHR30204:SF89">
    <property type="entry name" value="HTH MERR-TYPE DOMAIN-CONTAINING PROTEIN"/>
    <property type="match status" value="1"/>
</dbReference>
<accession>W5Y0G5</accession>
<protein>
    <submittedName>
        <fullName evidence="3">MerR family transcriptional regulator</fullName>
    </submittedName>
</protein>
<dbReference type="SUPFAM" id="SSF46955">
    <property type="entry name" value="Putative DNA-binding domain"/>
    <property type="match status" value="1"/>
</dbReference>
<reference evidence="3 4" key="1">
    <citation type="submission" date="2013-02" db="EMBL/GenBank/DDBJ databases">
        <title>The complete genome sequence of Corynebacterium vitaeruminis DSM 20294.</title>
        <authorList>
            <person name="Ruckert C."/>
            <person name="Albersmeier A."/>
            <person name="Kalinowski J."/>
        </authorList>
    </citation>
    <scope>NUCLEOTIDE SEQUENCE [LARGE SCALE GENOMIC DNA]</scope>
    <source>
        <strain evidence="4">ATCC 10234</strain>
    </source>
</reference>
<dbReference type="AlphaFoldDB" id="W5Y0G5"/>
<dbReference type="KEGG" id="cvt:B843_06830"/>